<reference evidence="2 3" key="1">
    <citation type="journal article" date="2023" name="Nucleic Acids Res.">
        <title>The hologenome of Daphnia magna reveals possible DNA methylation and microbiome-mediated evolution of the host genome.</title>
        <authorList>
            <person name="Chaturvedi A."/>
            <person name="Li X."/>
            <person name="Dhandapani V."/>
            <person name="Marshall H."/>
            <person name="Kissane S."/>
            <person name="Cuenca-Cambronero M."/>
            <person name="Asole G."/>
            <person name="Calvet F."/>
            <person name="Ruiz-Romero M."/>
            <person name="Marangio P."/>
            <person name="Guigo R."/>
            <person name="Rago D."/>
            <person name="Mirbahai L."/>
            <person name="Eastwood N."/>
            <person name="Colbourne J.K."/>
            <person name="Zhou J."/>
            <person name="Mallon E."/>
            <person name="Orsini L."/>
        </authorList>
    </citation>
    <scope>NUCLEOTIDE SEQUENCE [LARGE SCALE GENOMIC DNA]</scope>
    <source>
        <strain evidence="2">LRV0_1</strain>
    </source>
</reference>
<organism evidence="2 3">
    <name type="scientific">Daphnia magna</name>
    <dbReference type="NCBI Taxonomy" id="35525"/>
    <lineage>
        <taxon>Eukaryota</taxon>
        <taxon>Metazoa</taxon>
        <taxon>Ecdysozoa</taxon>
        <taxon>Arthropoda</taxon>
        <taxon>Crustacea</taxon>
        <taxon>Branchiopoda</taxon>
        <taxon>Diplostraca</taxon>
        <taxon>Cladocera</taxon>
        <taxon>Anomopoda</taxon>
        <taxon>Daphniidae</taxon>
        <taxon>Daphnia</taxon>
    </lineage>
</organism>
<comment type="caution">
    <text evidence="2">The sequence shown here is derived from an EMBL/GenBank/DDBJ whole genome shotgun (WGS) entry which is preliminary data.</text>
</comment>
<name>A0ABR0B808_9CRUS</name>
<protein>
    <submittedName>
        <fullName evidence="2">Uncharacterized protein</fullName>
    </submittedName>
</protein>
<feature type="region of interest" description="Disordered" evidence="1">
    <location>
        <begin position="98"/>
        <end position="129"/>
    </location>
</feature>
<evidence type="ECO:0000256" key="1">
    <source>
        <dbReference type="SAM" id="MobiDB-lite"/>
    </source>
</evidence>
<proteinExistence type="predicted"/>
<accession>A0ABR0B808</accession>
<keyword evidence="3" id="KW-1185">Reference proteome</keyword>
<sequence>MSQMKPLKNECFASALKQKKQRITLKQLFQNENRIFRGLKTNVLSTHSLQDCSNSSAADTSIDSFVNCPSSSDSVQDYFNISAADTSIDSFLNSPSSQATLESMETGGNMPSPSVVSPSTVKRSRVGPV</sequence>
<gene>
    <name evidence="2" type="ORF">OUZ56_029698</name>
</gene>
<dbReference type="Proteomes" id="UP001234178">
    <property type="component" value="Unassembled WGS sequence"/>
</dbReference>
<feature type="compositionally biased region" description="Low complexity" evidence="1">
    <location>
        <begin position="111"/>
        <end position="121"/>
    </location>
</feature>
<evidence type="ECO:0000313" key="2">
    <source>
        <dbReference type="EMBL" id="KAK4037667.1"/>
    </source>
</evidence>
<evidence type="ECO:0000313" key="3">
    <source>
        <dbReference type="Proteomes" id="UP001234178"/>
    </source>
</evidence>
<dbReference type="EMBL" id="JAOYFB010000040">
    <property type="protein sequence ID" value="KAK4037667.1"/>
    <property type="molecule type" value="Genomic_DNA"/>
</dbReference>